<evidence type="ECO:0000313" key="3">
    <source>
        <dbReference type="Proteomes" id="UP000236327"/>
    </source>
</evidence>
<comment type="caution">
    <text evidence="2">The sequence shown here is derived from an EMBL/GenBank/DDBJ whole genome shotgun (WGS) entry which is preliminary data.</text>
</comment>
<feature type="region of interest" description="Disordered" evidence="1">
    <location>
        <begin position="20"/>
        <end position="114"/>
    </location>
</feature>
<dbReference type="RefSeq" id="WP_103094859.1">
    <property type="nucleotide sequence ID" value="NZ_LYMM01000021.1"/>
</dbReference>
<protein>
    <submittedName>
        <fullName evidence="2">Uncharacterized protein</fullName>
    </submittedName>
</protein>
<accession>A0A2K2G4D4</accession>
<feature type="compositionally biased region" description="Pro residues" evidence="1">
    <location>
        <begin position="98"/>
        <end position="114"/>
    </location>
</feature>
<dbReference type="Proteomes" id="UP000236327">
    <property type="component" value="Unassembled WGS sequence"/>
</dbReference>
<feature type="compositionally biased region" description="Acidic residues" evidence="1">
    <location>
        <begin position="78"/>
        <end position="90"/>
    </location>
</feature>
<dbReference type="PROSITE" id="PS51257">
    <property type="entry name" value="PROKAR_LIPOPROTEIN"/>
    <property type="match status" value="1"/>
</dbReference>
<reference evidence="2 3" key="1">
    <citation type="submission" date="2016-05" db="EMBL/GenBank/DDBJ databases">
        <title>Complete genome sequence of Novosphingobium guangzhouense SA925(T).</title>
        <authorList>
            <person name="Sha S."/>
        </authorList>
    </citation>
    <scope>NUCLEOTIDE SEQUENCE [LARGE SCALE GENOMIC DNA]</scope>
    <source>
        <strain evidence="2 3">SA925</strain>
    </source>
</reference>
<sequence length="114" mass="11298">MKPAHFLVPVALAALALGGCGKKADDQPKTAAGGELLPRSVSDDMLPYDTVKSQASLSDPNAGLGLPRTGGPAALPSEEVDDSVAGDADEPATVIDAPPAPPVLPASPPTPAQP</sequence>
<evidence type="ECO:0000313" key="2">
    <source>
        <dbReference type="EMBL" id="PNU05894.1"/>
    </source>
</evidence>
<dbReference type="EMBL" id="LYMM01000021">
    <property type="protein sequence ID" value="PNU05894.1"/>
    <property type="molecule type" value="Genomic_DNA"/>
</dbReference>
<dbReference type="AlphaFoldDB" id="A0A2K2G4D4"/>
<name>A0A2K2G4D4_9SPHN</name>
<dbReference type="OrthoDB" id="7510816at2"/>
<organism evidence="2 3">
    <name type="scientific">Novosphingobium guangzhouense</name>
    <dbReference type="NCBI Taxonomy" id="1850347"/>
    <lineage>
        <taxon>Bacteria</taxon>
        <taxon>Pseudomonadati</taxon>
        <taxon>Pseudomonadota</taxon>
        <taxon>Alphaproteobacteria</taxon>
        <taxon>Sphingomonadales</taxon>
        <taxon>Sphingomonadaceae</taxon>
        <taxon>Novosphingobium</taxon>
    </lineage>
</organism>
<proteinExistence type="predicted"/>
<evidence type="ECO:0000256" key="1">
    <source>
        <dbReference type="SAM" id="MobiDB-lite"/>
    </source>
</evidence>
<gene>
    <name evidence="2" type="ORF">A8V01_13870</name>
</gene>
<keyword evidence="3" id="KW-1185">Reference proteome</keyword>